<evidence type="ECO:0000313" key="1">
    <source>
        <dbReference type="EMBL" id="GIY10695.1"/>
    </source>
</evidence>
<proteinExistence type="predicted"/>
<dbReference type="AlphaFoldDB" id="A0AAV4QMP0"/>
<name>A0AAV4QMP0_9ARAC</name>
<protein>
    <submittedName>
        <fullName evidence="1">Uncharacterized protein</fullName>
    </submittedName>
</protein>
<dbReference type="Proteomes" id="UP001054837">
    <property type="component" value="Unassembled WGS sequence"/>
</dbReference>
<dbReference type="EMBL" id="BPLQ01004782">
    <property type="protein sequence ID" value="GIY10695.1"/>
    <property type="molecule type" value="Genomic_DNA"/>
</dbReference>
<accession>A0AAV4QMP0</accession>
<comment type="caution">
    <text evidence="1">The sequence shown here is derived from an EMBL/GenBank/DDBJ whole genome shotgun (WGS) entry which is preliminary data.</text>
</comment>
<evidence type="ECO:0000313" key="2">
    <source>
        <dbReference type="Proteomes" id="UP001054837"/>
    </source>
</evidence>
<sequence length="101" mass="10736">MSELHKFTPSNCSCLSQIRDSPSFGGFGTQILGQSSSIKGGVSDKPEGEFPRPTKCPGFDWGDFAAFCLAGIGPFQDVILSALITHSTAVRIRICLTAARV</sequence>
<organism evidence="1 2">
    <name type="scientific">Caerostris darwini</name>
    <dbReference type="NCBI Taxonomy" id="1538125"/>
    <lineage>
        <taxon>Eukaryota</taxon>
        <taxon>Metazoa</taxon>
        <taxon>Ecdysozoa</taxon>
        <taxon>Arthropoda</taxon>
        <taxon>Chelicerata</taxon>
        <taxon>Arachnida</taxon>
        <taxon>Araneae</taxon>
        <taxon>Araneomorphae</taxon>
        <taxon>Entelegynae</taxon>
        <taxon>Araneoidea</taxon>
        <taxon>Araneidae</taxon>
        <taxon>Caerostris</taxon>
    </lineage>
</organism>
<reference evidence="1 2" key="1">
    <citation type="submission" date="2021-06" db="EMBL/GenBank/DDBJ databases">
        <title>Caerostris darwini draft genome.</title>
        <authorList>
            <person name="Kono N."/>
            <person name="Arakawa K."/>
        </authorList>
    </citation>
    <scope>NUCLEOTIDE SEQUENCE [LARGE SCALE GENOMIC DNA]</scope>
</reference>
<keyword evidence="2" id="KW-1185">Reference proteome</keyword>
<gene>
    <name evidence="1" type="ORF">CDAR_97141</name>
</gene>